<comment type="function">
    <text evidence="10">RNA polymerase that catalyzes the synthesis of short RNA molecules used as primers for DNA polymerase during DNA replication. Also part of the exosome, which is a complex involved in RNA degradation. Acts as a poly(A)-binding protein that enhances the interaction between heteropolymeric, adenine-rich transcripts and the exosome.</text>
</comment>
<organism evidence="13 14">
    <name type="scientific">Aeropyrum camini SY1 = JCM 12091</name>
    <dbReference type="NCBI Taxonomy" id="1198449"/>
    <lineage>
        <taxon>Archaea</taxon>
        <taxon>Thermoproteota</taxon>
        <taxon>Thermoprotei</taxon>
        <taxon>Desulfurococcales</taxon>
        <taxon>Desulfurococcaceae</taxon>
        <taxon>Aeropyrum</taxon>
    </lineage>
</organism>
<evidence type="ECO:0000313" key="14">
    <source>
        <dbReference type="Proteomes" id="UP000016887"/>
    </source>
</evidence>
<evidence type="ECO:0000256" key="11">
    <source>
        <dbReference type="SAM" id="MobiDB-lite"/>
    </source>
</evidence>
<keyword evidence="7 10" id="KW-0271">Exosome</keyword>
<dbReference type="EC" id="2.7.7.101" evidence="10"/>
<feature type="region of interest" description="Disordered" evidence="11">
    <location>
        <begin position="287"/>
        <end position="329"/>
    </location>
</feature>
<evidence type="ECO:0000256" key="3">
    <source>
        <dbReference type="ARBA" id="ARBA00022679"/>
    </source>
</evidence>
<dbReference type="Gene3D" id="3.40.1360.10">
    <property type="match status" value="1"/>
</dbReference>
<evidence type="ECO:0000313" key="13">
    <source>
        <dbReference type="EMBL" id="BAN90782.1"/>
    </source>
</evidence>
<feature type="compositionally biased region" description="Basic and acidic residues" evidence="11">
    <location>
        <begin position="296"/>
        <end position="328"/>
    </location>
</feature>
<keyword evidence="14" id="KW-1185">Reference proteome</keyword>
<dbReference type="GO" id="GO:0000428">
    <property type="term" value="C:DNA-directed RNA polymerase complex"/>
    <property type="evidence" value="ECO:0007669"/>
    <property type="project" value="UniProtKB-KW"/>
</dbReference>
<dbReference type="STRING" id="1198449.ACAM_1313"/>
<dbReference type="GO" id="GO:0046872">
    <property type="term" value="F:metal ion binding"/>
    <property type="evidence" value="ECO:0007669"/>
    <property type="project" value="UniProtKB-KW"/>
</dbReference>
<keyword evidence="3 10" id="KW-0808">Transferase</keyword>
<sequence>MNGVYVDMKYLIRARLEVDGRVEKHDVIGAIFGQTESLLGSDFSLEELQNKDKLGRIHVELKYQGTKTVGTISVPSNLSRVETAIIAAMLETIDKIGPYPAKITIEEIRDLRLERLEKIKQRARELLKLMKEKEPDIREVIREVLQEEHAKAQVAKLIEYGPERLPAGPGVEKADTIIVVEGRSDVNTLLRYGYTNVIALGGAREKVPETIRRLAEQKKVILFVDGDRGGELILKNVLPQMKVDYVARAPEGREVESLTGREIAQALSQMKPAEIVARELGIEAAAPEKPAGEAMKPGEEAAAEAKEAKPVAEPREEKAEKPPEERPPTVKFTIPKAVLEAAKELRGTLEAIVYDKEWREIERLKVRELYDYISKSEPGRIYAVVFDGIITQRLLDIASEKGVGIIIGNRIGNKITHKPTNVKFLTFSDLF</sequence>
<keyword evidence="1 10" id="KW-0240">DNA-directed RNA polymerase</keyword>
<dbReference type="InterPro" id="IPR034154">
    <property type="entry name" value="TOPRIM_DnaG/twinkle"/>
</dbReference>
<dbReference type="GO" id="GO:0003899">
    <property type="term" value="F:DNA-directed RNA polymerase activity"/>
    <property type="evidence" value="ECO:0007669"/>
    <property type="project" value="UniProtKB-UniRule"/>
</dbReference>
<dbReference type="EMBL" id="AP012489">
    <property type="protein sequence ID" value="BAN90782.1"/>
    <property type="molecule type" value="Genomic_DNA"/>
</dbReference>
<dbReference type="PROSITE" id="PS50880">
    <property type="entry name" value="TOPRIM"/>
    <property type="match status" value="1"/>
</dbReference>
<dbReference type="InterPro" id="IPR050219">
    <property type="entry name" value="DnaG_primase"/>
</dbReference>
<evidence type="ECO:0000256" key="9">
    <source>
        <dbReference type="ARBA" id="ARBA00023163"/>
    </source>
</evidence>
<keyword evidence="4 10" id="KW-0548">Nucleotidyltransferase</keyword>
<keyword evidence="5 10" id="KW-0235">DNA replication</keyword>
<evidence type="ECO:0000256" key="2">
    <source>
        <dbReference type="ARBA" id="ARBA00022515"/>
    </source>
</evidence>
<dbReference type="KEGG" id="acj:ACAM_1313"/>
<keyword evidence="9 10" id="KW-0804">Transcription</keyword>
<evidence type="ECO:0000256" key="1">
    <source>
        <dbReference type="ARBA" id="ARBA00022478"/>
    </source>
</evidence>
<dbReference type="Proteomes" id="UP000016887">
    <property type="component" value="Chromosome"/>
</dbReference>
<keyword evidence="13" id="KW-0378">Hydrolase</keyword>
<reference evidence="13 14" key="1">
    <citation type="journal article" date="2013" name="Appl. Environ. Microbiol.">
        <title>Variation of the Virus-Related Elements within Syntenic Genomes of the Hyperthermophilic Archaeon Aeropyrum.</title>
        <authorList>
            <person name="Daifuku T."/>
            <person name="Yoshida T."/>
            <person name="Kitamura T."/>
            <person name="Kawaichi S."/>
            <person name="Inoue T."/>
            <person name="Nomura K."/>
            <person name="Yoshida Y."/>
            <person name="Kuno S."/>
            <person name="Sako Y."/>
        </authorList>
    </citation>
    <scope>NUCLEOTIDE SEQUENCE [LARGE SCALE GENOMIC DNA]</scope>
    <source>
        <strain evidence="13 14">SY1</strain>
    </source>
</reference>
<keyword evidence="2 10" id="KW-0639">Primosome</keyword>
<protein>
    <recommendedName>
        <fullName evidence="10">DNA primase DnaG</fullName>
        <ecNumber evidence="10">2.7.7.101</ecNumber>
    </recommendedName>
</protein>
<dbReference type="GO" id="GO:0006269">
    <property type="term" value="P:DNA replication, synthesis of primer"/>
    <property type="evidence" value="ECO:0007669"/>
    <property type="project" value="UniProtKB-UniRule"/>
</dbReference>
<dbReference type="Pfam" id="PF01751">
    <property type="entry name" value="Toprim"/>
    <property type="match status" value="1"/>
</dbReference>
<dbReference type="GO" id="GO:0008143">
    <property type="term" value="F:poly(A) binding"/>
    <property type="evidence" value="ECO:0007669"/>
    <property type="project" value="InterPro"/>
</dbReference>
<feature type="domain" description="Toprim" evidence="12">
    <location>
        <begin position="175"/>
        <end position="251"/>
    </location>
</feature>
<dbReference type="eggNOG" id="arCOG04281">
    <property type="taxonomic scope" value="Archaea"/>
</dbReference>
<dbReference type="InterPro" id="IPR020607">
    <property type="entry name" value="Primase_DnaG_arc"/>
</dbReference>
<evidence type="ECO:0000256" key="8">
    <source>
        <dbReference type="ARBA" id="ARBA00022842"/>
    </source>
</evidence>
<dbReference type="PANTHER" id="PTHR30313">
    <property type="entry name" value="DNA PRIMASE"/>
    <property type="match status" value="1"/>
</dbReference>
<evidence type="ECO:0000256" key="7">
    <source>
        <dbReference type="ARBA" id="ARBA00022835"/>
    </source>
</evidence>
<dbReference type="PANTHER" id="PTHR30313:SF2">
    <property type="entry name" value="DNA PRIMASE"/>
    <property type="match status" value="1"/>
</dbReference>
<comment type="similarity">
    <text evidence="10">Belongs to the archaeal DnaG primase family.</text>
</comment>
<dbReference type="GO" id="GO:0005737">
    <property type="term" value="C:cytoplasm"/>
    <property type="evidence" value="ECO:0007669"/>
    <property type="project" value="TreeGrafter"/>
</dbReference>
<dbReference type="SMART" id="SM00493">
    <property type="entry name" value="TOPRIM"/>
    <property type="match status" value="1"/>
</dbReference>
<evidence type="ECO:0000259" key="12">
    <source>
        <dbReference type="PROSITE" id="PS50880"/>
    </source>
</evidence>
<accession>U3TB63</accession>
<evidence type="ECO:0000256" key="4">
    <source>
        <dbReference type="ARBA" id="ARBA00022695"/>
    </source>
</evidence>
<evidence type="ECO:0000256" key="6">
    <source>
        <dbReference type="ARBA" id="ARBA00022723"/>
    </source>
</evidence>
<evidence type="ECO:0000256" key="10">
    <source>
        <dbReference type="HAMAP-Rule" id="MF_00007"/>
    </source>
</evidence>
<dbReference type="GO" id="GO:0016787">
    <property type="term" value="F:hydrolase activity"/>
    <property type="evidence" value="ECO:0007669"/>
    <property type="project" value="UniProtKB-KW"/>
</dbReference>
<dbReference type="PATRIC" id="fig|1198449.6.peg.1326"/>
<dbReference type="GO" id="GO:1990077">
    <property type="term" value="C:primosome complex"/>
    <property type="evidence" value="ECO:0007669"/>
    <property type="project" value="UniProtKB-KW"/>
</dbReference>
<dbReference type="CDD" id="cd01029">
    <property type="entry name" value="TOPRIM_primases"/>
    <property type="match status" value="1"/>
</dbReference>
<evidence type="ECO:0000256" key="5">
    <source>
        <dbReference type="ARBA" id="ARBA00022705"/>
    </source>
</evidence>
<name>U3TB63_9CREN</name>
<comment type="catalytic activity">
    <reaction evidence="10">
        <text>ssDNA + n NTP = ssDNA/pppN(pN)n-1 hybrid + (n-1) diphosphate.</text>
        <dbReference type="EC" id="2.7.7.101"/>
    </reaction>
</comment>
<dbReference type="HAMAP" id="MF_00007">
    <property type="entry name" value="DNA_primase_DnaG_arc"/>
    <property type="match status" value="1"/>
</dbReference>
<dbReference type="InterPro" id="IPR006171">
    <property type="entry name" value="TOPRIM_dom"/>
</dbReference>
<dbReference type="AlphaFoldDB" id="U3TB63"/>
<dbReference type="GO" id="GO:0000178">
    <property type="term" value="C:exosome (RNase complex)"/>
    <property type="evidence" value="ECO:0007669"/>
    <property type="project" value="UniProtKB-KW"/>
</dbReference>
<gene>
    <name evidence="10" type="primary">dnaG</name>
    <name evidence="13" type="ORF">ACAM_1313</name>
</gene>
<dbReference type="NCBIfam" id="NF003108">
    <property type="entry name" value="PRK04031.1-1"/>
    <property type="match status" value="1"/>
</dbReference>
<proteinExistence type="inferred from homology"/>
<comment type="subunit">
    <text evidence="10">Forms a ternary complex with MCM helicase and DNA. Component of the archaeal exosome complex.</text>
</comment>
<keyword evidence="6" id="KW-0479">Metal-binding</keyword>
<dbReference type="SUPFAM" id="SSF110455">
    <property type="entry name" value="Toprim domain"/>
    <property type="match status" value="1"/>
</dbReference>
<keyword evidence="8" id="KW-0460">Magnesium</keyword>